<gene>
    <name evidence="2" type="primary">Contig13760.g14676</name>
    <name evidence="2" type="ORF">STYLEM_1295</name>
</gene>
<proteinExistence type="predicted"/>
<keyword evidence="1" id="KW-0812">Transmembrane</keyword>
<organism evidence="2 3">
    <name type="scientific">Stylonychia lemnae</name>
    <name type="common">Ciliate</name>
    <dbReference type="NCBI Taxonomy" id="5949"/>
    <lineage>
        <taxon>Eukaryota</taxon>
        <taxon>Sar</taxon>
        <taxon>Alveolata</taxon>
        <taxon>Ciliophora</taxon>
        <taxon>Intramacronucleata</taxon>
        <taxon>Spirotrichea</taxon>
        <taxon>Stichotrichia</taxon>
        <taxon>Sporadotrichida</taxon>
        <taxon>Oxytrichidae</taxon>
        <taxon>Stylonychinae</taxon>
        <taxon>Stylonychia</taxon>
    </lineage>
</organism>
<dbReference type="Proteomes" id="UP000039865">
    <property type="component" value="Unassembled WGS sequence"/>
</dbReference>
<sequence>MEKTPGYTPQTVYADKSDTDIFTKQTYHKFGSRKIHQDQWLYISKQTVSFLWSILWTFLSFAFKGRDDQLQLWSSFISLIFSVYALFALFFLQRNKKTGLVNYIAWFSLFLVTVLELIFLTSLLIQANYYILIRTNYSTLRVEYLHSKTQIVVLFATGLIGILSLLISAVATQRFSIAYYELENLHKLIFNFDHQQLTLLR</sequence>
<evidence type="ECO:0000256" key="1">
    <source>
        <dbReference type="SAM" id="Phobius"/>
    </source>
</evidence>
<feature type="transmembrane region" description="Helical" evidence="1">
    <location>
        <begin position="71"/>
        <end position="92"/>
    </location>
</feature>
<keyword evidence="1" id="KW-0472">Membrane</keyword>
<feature type="transmembrane region" description="Helical" evidence="1">
    <location>
        <begin position="151"/>
        <end position="171"/>
    </location>
</feature>
<feature type="transmembrane region" description="Helical" evidence="1">
    <location>
        <begin position="40"/>
        <end position="59"/>
    </location>
</feature>
<feature type="transmembrane region" description="Helical" evidence="1">
    <location>
        <begin position="104"/>
        <end position="131"/>
    </location>
</feature>
<accession>A0A077ZV96</accession>
<keyword evidence="1" id="KW-1133">Transmembrane helix</keyword>
<keyword evidence="3" id="KW-1185">Reference proteome</keyword>
<dbReference type="EMBL" id="CCKQ01001232">
    <property type="protein sequence ID" value="CDW72336.1"/>
    <property type="molecule type" value="Genomic_DNA"/>
</dbReference>
<evidence type="ECO:0000313" key="3">
    <source>
        <dbReference type="Proteomes" id="UP000039865"/>
    </source>
</evidence>
<dbReference type="AlphaFoldDB" id="A0A077ZV96"/>
<name>A0A077ZV96_STYLE</name>
<evidence type="ECO:0000313" key="2">
    <source>
        <dbReference type="EMBL" id="CDW72336.1"/>
    </source>
</evidence>
<reference evidence="2 3" key="1">
    <citation type="submission" date="2014-06" db="EMBL/GenBank/DDBJ databases">
        <authorList>
            <person name="Swart Estienne"/>
        </authorList>
    </citation>
    <scope>NUCLEOTIDE SEQUENCE [LARGE SCALE GENOMIC DNA]</scope>
    <source>
        <strain evidence="2 3">130c</strain>
    </source>
</reference>
<protein>
    <submittedName>
        <fullName evidence="2">Uncharacterized protein</fullName>
    </submittedName>
</protein>
<dbReference type="InParanoid" id="A0A077ZV96"/>